<dbReference type="PANTHER" id="PTHR11012">
    <property type="entry name" value="PROTEIN KINASE-LIKE DOMAIN-CONTAINING"/>
    <property type="match status" value="1"/>
</dbReference>
<dbReference type="InterPro" id="IPR011009">
    <property type="entry name" value="Kinase-like_dom_sf"/>
</dbReference>
<dbReference type="Gene3D" id="3.90.1200.10">
    <property type="match status" value="1"/>
</dbReference>
<dbReference type="AlphaFoldDB" id="B4MWY7"/>
<accession>B4MWY7</accession>
<dbReference type="EMBL" id="CH963857">
    <property type="protein sequence ID" value="EDW76626.1"/>
    <property type="molecule type" value="Genomic_DNA"/>
</dbReference>
<gene>
    <name evidence="2" type="primary">Dwil\GK14563</name>
    <name evidence="2" type="ORF">Dwil_GK14563</name>
</gene>
<dbReference type="eggNOG" id="ENOG502SF49">
    <property type="taxonomic scope" value="Eukaryota"/>
</dbReference>
<keyword evidence="2" id="KW-0808">Transferase</keyword>
<evidence type="ECO:0000313" key="2">
    <source>
        <dbReference type="EMBL" id="EDW76626.1"/>
    </source>
</evidence>
<reference evidence="2 3" key="1">
    <citation type="journal article" date="2007" name="Nature">
        <title>Evolution of genes and genomes on the Drosophila phylogeny.</title>
        <authorList>
            <consortium name="Drosophila 12 Genomes Consortium"/>
            <person name="Clark A.G."/>
            <person name="Eisen M.B."/>
            <person name="Smith D.R."/>
            <person name="Bergman C.M."/>
            <person name="Oliver B."/>
            <person name="Markow T.A."/>
            <person name="Kaufman T.C."/>
            <person name="Kellis M."/>
            <person name="Gelbart W."/>
            <person name="Iyer V.N."/>
            <person name="Pollard D.A."/>
            <person name="Sackton T.B."/>
            <person name="Larracuente A.M."/>
            <person name="Singh N.D."/>
            <person name="Abad J.P."/>
            <person name="Abt D.N."/>
            <person name="Adryan B."/>
            <person name="Aguade M."/>
            <person name="Akashi H."/>
            <person name="Anderson W.W."/>
            <person name="Aquadro C.F."/>
            <person name="Ardell D.H."/>
            <person name="Arguello R."/>
            <person name="Artieri C.G."/>
            <person name="Barbash D.A."/>
            <person name="Barker D."/>
            <person name="Barsanti P."/>
            <person name="Batterham P."/>
            <person name="Batzoglou S."/>
            <person name="Begun D."/>
            <person name="Bhutkar A."/>
            <person name="Blanco E."/>
            <person name="Bosak S.A."/>
            <person name="Bradley R.K."/>
            <person name="Brand A.D."/>
            <person name="Brent M.R."/>
            <person name="Brooks A.N."/>
            <person name="Brown R.H."/>
            <person name="Butlin R.K."/>
            <person name="Caggese C."/>
            <person name="Calvi B.R."/>
            <person name="Bernardo de Carvalho A."/>
            <person name="Caspi A."/>
            <person name="Castrezana S."/>
            <person name="Celniker S.E."/>
            <person name="Chang J.L."/>
            <person name="Chapple C."/>
            <person name="Chatterji S."/>
            <person name="Chinwalla A."/>
            <person name="Civetta A."/>
            <person name="Clifton S.W."/>
            <person name="Comeron J.M."/>
            <person name="Costello J.C."/>
            <person name="Coyne J.A."/>
            <person name="Daub J."/>
            <person name="David R.G."/>
            <person name="Delcher A.L."/>
            <person name="Delehaunty K."/>
            <person name="Do C.B."/>
            <person name="Ebling H."/>
            <person name="Edwards K."/>
            <person name="Eickbush T."/>
            <person name="Evans J.D."/>
            <person name="Filipski A."/>
            <person name="Findeiss S."/>
            <person name="Freyhult E."/>
            <person name="Fulton L."/>
            <person name="Fulton R."/>
            <person name="Garcia A.C."/>
            <person name="Gardiner A."/>
            <person name="Garfield D.A."/>
            <person name="Garvin B.E."/>
            <person name="Gibson G."/>
            <person name="Gilbert D."/>
            <person name="Gnerre S."/>
            <person name="Godfrey J."/>
            <person name="Good R."/>
            <person name="Gotea V."/>
            <person name="Gravely B."/>
            <person name="Greenberg A.J."/>
            <person name="Griffiths-Jones S."/>
            <person name="Gross S."/>
            <person name="Guigo R."/>
            <person name="Gustafson E.A."/>
            <person name="Haerty W."/>
            <person name="Hahn M.W."/>
            <person name="Halligan D.L."/>
            <person name="Halpern A.L."/>
            <person name="Halter G.M."/>
            <person name="Han M.V."/>
            <person name="Heger A."/>
            <person name="Hillier L."/>
            <person name="Hinrichs A.S."/>
            <person name="Holmes I."/>
            <person name="Hoskins R.A."/>
            <person name="Hubisz M.J."/>
            <person name="Hultmark D."/>
            <person name="Huntley M.A."/>
            <person name="Jaffe D.B."/>
            <person name="Jagadeeshan S."/>
            <person name="Jeck W.R."/>
            <person name="Johnson J."/>
            <person name="Jones C.D."/>
            <person name="Jordan W.C."/>
            <person name="Karpen G.H."/>
            <person name="Kataoka E."/>
            <person name="Keightley P.D."/>
            <person name="Kheradpour P."/>
            <person name="Kirkness E.F."/>
            <person name="Koerich L.B."/>
            <person name="Kristiansen K."/>
            <person name="Kudrna D."/>
            <person name="Kulathinal R.J."/>
            <person name="Kumar S."/>
            <person name="Kwok R."/>
            <person name="Lander E."/>
            <person name="Langley C.H."/>
            <person name="Lapoint R."/>
            <person name="Lazzaro B.P."/>
            <person name="Lee S.J."/>
            <person name="Levesque L."/>
            <person name="Li R."/>
            <person name="Lin C.F."/>
            <person name="Lin M.F."/>
            <person name="Lindblad-Toh K."/>
            <person name="Llopart A."/>
            <person name="Long M."/>
            <person name="Low L."/>
            <person name="Lozovsky E."/>
            <person name="Lu J."/>
            <person name="Luo M."/>
            <person name="Machado C.A."/>
            <person name="Makalowski W."/>
            <person name="Marzo M."/>
            <person name="Matsuda M."/>
            <person name="Matzkin L."/>
            <person name="McAllister B."/>
            <person name="McBride C.S."/>
            <person name="McKernan B."/>
            <person name="McKernan K."/>
            <person name="Mendez-Lago M."/>
            <person name="Minx P."/>
            <person name="Mollenhauer M.U."/>
            <person name="Montooth K."/>
            <person name="Mount S.M."/>
            <person name="Mu X."/>
            <person name="Myers E."/>
            <person name="Negre B."/>
            <person name="Newfeld S."/>
            <person name="Nielsen R."/>
            <person name="Noor M.A."/>
            <person name="O'Grady P."/>
            <person name="Pachter L."/>
            <person name="Papaceit M."/>
            <person name="Parisi M.J."/>
            <person name="Parisi M."/>
            <person name="Parts L."/>
            <person name="Pedersen J.S."/>
            <person name="Pesole G."/>
            <person name="Phillippy A.M."/>
            <person name="Ponting C.P."/>
            <person name="Pop M."/>
            <person name="Porcelli D."/>
            <person name="Powell J.R."/>
            <person name="Prohaska S."/>
            <person name="Pruitt K."/>
            <person name="Puig M."/>
            <person name="Quesneville H."/>
            <person name="Ram K.R."/>
            <person name="Rand D."/>
            <person name="Rasmussen M.D."/>
            <person name="Reed L.K."/>
            <person name="Reenan R."/>
            <person name="Reily A."/>
            <person name="Remington K.A."/>
            <person name="Rieger T.T."/>
            <person name="Ritchie M.G."/>
            <person name="Robin C."/>
            <person name="Rogers Y.H."/>
            <person name="Rohde C."/>
            <person name="Rozas J."/>
            <person name="Rubenfield M.J."/>
            <person name="Ruiz A."/>
            <person name="Russo S."/>
            <person name="Salzberg S.L."/>
            <person name="Sanchez-Gracia A."/>
            <person name="Saranga D.J."/>
            <person name="Sato H."/>
            <person name="Schaeffer S.W."/>
            <person name="Schatz M.C."/>
            <person name="Schlenke T."/>
            <person name="Schwartz R."/>
            <person name="Segarra C."/>
            <person name="Singh R.S."/>
            <person name="Sirot L."/>
            <person name="Sirota M."/>
            <person name="Sisneros N.B."/>
            <person name="Smith C.D."/>
            <person name="Smith T.F."/>
            <person name="Spieth J."/>
            <person name="Stage D.E."/>
            <person name="Stark A."/>
            <person name="Stephan W."/>
            <person name="Strausberg R.L."/>
            <person name="Strempel S."/>
            <person name="Sturgill D."/>
            <person name="Sutton G."/>
            <person name="Sutton G.G."/>
            <person name="Tao W."/>
            <person name="Teichmann S."/>
            <person name="Tobari Y.N."/>
            <person name="Tomimura Y."/>
            <person name="Tsolas J.M."/>
            <person name="Valente V.L."/>
            <person name="Venter E."/>
            <person name="Venter J.C."/>
            <person name="Vicario S."/>
            <person name="Vieira F.G."/>
            <person name="Vilella A.J."/>
            <person name="Villasante A."/>
            <person name="Walenz B."/>
            <person name="Wang J."/>
            <person name="Wasserman M."/>
            <person name="Watts T."/>
            <person name="Wilson D."/>
            <person name="Wilson R.K."/>
            <person name="Wing R.A."/>
            <person name="Wolfner M.F."/>
            <person name="Wong A."/>
            <person name="Wong G.K."/>
            <person name="Wu C.I."/>
            <person name="Wu G."/>
            <person name="Yamamoto D."/>
            <person name="Yang H.P."/>
            <person name="Yang S.P."/>
            <person name="Yorke J.A."/>
            <person name="Yoshida K."/>
            <person name="Zdobnov E."/>
            <person name="Zhang P."/>
            <person name="Zhang Y."/>
            <person name="Zimin A.V."/>
            <person name="Baldwin J."/>
            <person name="Abdouelleil A."/>
            <person name="Abdulkadir J."/>
            <person name="Abebe A."/>
            <person name="Abera B."/>
            <person name="Abreu J."/>
            <person name="Acer S.C."/>
            <person name="Aftuck L."/>
            <person name="Alexander A."/>
            <person name="An P."/>
            <person name="Anderson E."/>
            <person name="Anderson S."/>
            <person name="Arachi H."/>
            <person name="Azer M."/>
            <person name="Bachantsang P."/>
            <person name="Barry A."/>
            <person name="Bayul T."/>
            <person name="Berlin A."/>
            <person name="Bessette D."/>
            <person name="Bloom T."/>
            <person name="Blye J."/>
            <person name="Boguslavskiy L."/>
            <person name="Bonnet C."/>
            <person name="Boukhgalter B."/>
            <person name="Bourzgui I."/>
            <person name="Brown A."/>
            <person name="Cahill P."/>
            <person name="Channer S."/>
            <person name="Cheshatsang Y."/>
            <person name="Chuda L."/>
            <person name="Citroen M."/>
            <person name="Collymore A."/>
            <person name="Cooke P."/>
            <person name="Costello M."/>
            <person name="D'Aco K."/>
            <person name="Daza R."/>
            <person name="De Haan G."/>
            <person name="DeGray S."/>
            <person name="DeMaso C."/>
            <person name="Dhargay N."/>
            <person name="Dooley K."/>
            <person name="Dooley E."/>
            <person name="Doricent M."/>
            <person name="Dorje P."/>
            <person name="Dorjee K."/>
            <person name="Dupes A."/>
            <person name="Elong R."/>
            <person name="Falk J."/>
            <person name="Farina A."/>
            <person name="Faro S."/>
            <person name="Ferguson D."/>
            <person name="Fisher S."/>
            <person name="Foley C.D."/>
            <person name="Franke A."/>
            <person name="Friedrich D."/>
            <person name="Gadbois L."/>
            <person name="Gearin G."/>
            <person name="Gearin C.R."/>
            <person name="Giannoukos G."/>
            <person name="Goode T."/>
            <person name="Graham J."/>
            <person name="Grandbois E."/>
            <person name="Grewal S."/>
            <person name="Gyaltsen K."/>
            <person name="Hafez N."/>
            <person name="Hagos B."/>
            <person name="Hall J."/>
            <person name="Henson C."/>
            <person name="Hollinger A."/>
            <person name="Honan T."/>
            <person name="Huard M.D."/>
            <person name="Hughes L."/>
            <person name="Hurhula B."/>
            <person name="Husby M.E."/>
            <person name="Kamat A."/>
            <person name="Kanga B."/>
            <person name="Kashin S."/>
            <person name="Khazanovich D."/>
            <person name="Kisner P."/>
            <person name="Lance K."/>
            <person name="Lara M."/>
            <person name="Lee W."/>
            <person name="Lennon N."/>
            <person name="Letendre F."/>
            <person name="LeVine R."/>
            <person name="Lipovsky A."/>
            <person name="Liu X."/>
            <person name="Liu J."/>
            <person name="Liu S."/>
            <person name="Lokyitsang T."/>
            <person name="Lokyitsang Y."/>
            <person name="Lubonja R."/>
            <person name="Lui A."/>
            <person name="MacDonald P."/>
            <person name="Magnisalis V."/>
            <person name="Maru K."/>
            <person name="Matthews C."/>
            <person name="McCusker W."/>
            <person name="McDonough S."/>
            <person name="Mehta T."/>
            <person name="Meldrim J."/>
            <person name="Meneus L."/>
            <person name="Mihai O."/>
            <person name="Mihalev A."/>
            <person name="Mihova T."/>
            <person name="Mittelman R."/>
            <person name="Mlenga V."/>
            <person name="Montmayeur A."/>
            <person name="Mulrain L."/>
            <person name="Navidi A."/>
            <person name="Naylor J."/>
            <person name="Negash T."/>
            <person name="Nguyen T."/>
            <person name="Nguyen N."/>
            <person name="Nicol R."/>
            <person name="Norbu C."/>
            <person name="Norbu N."/>
            <person name="Novod N."/>
            <person name="O'Neill B."/>
            <person name="Osman S."/>
            <person name="Markiewicz E."/>
            <person name="Oyono O.L."/>
            <person name="Patti C."/>
            <person name="Phunkhang P."/>
            <person name="Pierre F."/>
            <person name="Priest M."/>
            <person name="Raghuraman S."/>
            <person name="Rege F."/>
            <person name="Reyes R."/>
            <person name="Rise C."/>
            <person name="Rogov P."/>
            <person name="Ross K."/>
            <person name="Ryan E."/>
            <person name="Settipalli S."/>
            <person name="Shea T."/>
            <person name="Sherpa N."/>
            <person name="Shi L."/>
            <person name="Shih D."/>
            <person name="Sparrow T."/>
            <person name="Spaulding J."/>
            <person name="Stalker J."/>
            <person name="Stange-Thomann N."/>
            <person name="Stavropoulos S."/>
            <person name="Stone C."/>
            <person name="Strader C."/>
            <person name="Tesfaye S."/>
            <person name="Thomson T."/>
            <person name="Thoulutsang Y."/>
            <person name="Thoulutsang D."/>
            <person name="Topham K."/>
            <person name="Topping I."/>
            <person name="Tsamla T."/>
            <person name="Vassiliev H."/>
            <person name="Vo A."/>
            <person name="Wangchuk T."/>
            <person name="Wangdi T."/>
            <person name="Weiand M."/>
            <person name="Wilkinson J."/>
            <person name="Wilson A."/>
            <person name="Yadav S."/>
            <person name="Young G."/>
            <person name="Yu Q."/>
            <person name="Zembek L."/>
            <person name="Zhong D."/>
            <person name="Zimmer A."/>
            <person name="Zwirko Z."/>
            <person name="Jaffe D.B."/>
            <person name="Alvarez P."/>
            <person name="Brockman W."/>
            <person name="Butler J."/>
            <person name="Chin C."/>
            <person name="Gnerre S."/>
            <person name="Grabherr M."/>
            <person name="Kleber M."/>
            <person name="Mauceli E."/>
            <person name="MacCallum I."/>
        </authorList>
    </citation>
    <scope>NUCLEOTIDE SEQUENCE [LARGE SCALE GENOMIC DNA]</scope>
    <source>
        <strain evidence="3">Tucson 14030-0811.24</strain>
    </source>
</reference>
<dbReference type="Proteomes" id="UP000007798">
    <property type="component" value="Unassembled WGS sequence"/>
</dbReference>
<dbReference type="GO" id="GO:0016740">
    <property type="term" value="F:transferase activity"/>
    <property type="evidence" value="ECO:0007669"/>
    <property type="project" value="UniProtKB-KW"/>
</dbReference>
<keyword evidence="3" id="KW-1185">Reference proteome</keyword>
<dbReference type="SMART" id="SM00587">
    <property type="entry name" value="CHK"/>
    <property type="match status" value="1"/>
</dbReference>
<dbReference type="KEGG" id="dwi:6642142"/>
<dbReference type="PANTHER" id="PTHR11012:SF59">
    <property type="entry name" value="CHK KINASE-LIKE DOMAIN-CONTAINING PROTEIN-RELATED"/>
    <property type="match status" value="1"/>
</dbReference>
<dbReference type="Pfam" id="PF02958">
    <property type="entry name" value="EcKL"/>
    <property type="match status" value="1"/>
</dbReference>
<evidence type="ECO:0000259" key="1">
    <source>
        <dbReference type="SMART" id="SM00587"/>
    </source>
</evidence>
<evidence type="ECO:0000313" key="3">
    <source>
        <dbReference type="Proteomes" id="UP000007798"/>
    </source>
</evidence>
<proteinExistence type="predicted"/>
<dbReference type="InParanoid" id="B4MWY7"/>
<organism evidence="2 3">
    <name type="scientific">Drosophila willistoni</name>
    <name type="common">Fruit fly</name>
    <dbReference type="NCBI Taxonomy" id="7260"/>
    <lineage>
        <taxon>Eukaryota</taxon>
        <taxon>Metazoa</taxon>
        <taxon>Ecdysozoa</taxon>
        <taxon>Arthropoda</taxon>
        <taxon>Hexapoda</taxon>
        <taxon>Insecta</taxon>
        <taxon>Pterygota</taxon>
        <taxon>Neoptera</taxon>
        <taxon>Endopterygota</taxon>
        <taxon>Diptera</taxon>
        <taxon>Brachycera</taxon>
        <taxon>Muscomorpha</taxon>
        <taxon>Ephydroidea</taxon>
        <taxon>Drosophilidae</taxon>
        <taxon>Drosophila</taxon>
        <taxon>Sophophora</taxon>
    </lineage>
</organism>
<name>B4MWY7_DROWI</name>
<dbReference type="HOGENOM" id="CLU_010718_3_0_1"/>
<protein>
    <recommendedName>
        <fullName evidence="1">CHK kinase-like domain-containing protein</fullName>
    </recommendedName>
</protein>
<dbReference type="InterPro" id="IPR004119">
    <property type="entry name" value="EcKL"/>
</dbReference>
<feature type="domain" description="CHK kinase-like" evidence="1">
    <location>
        <begin position="136"/>
        <end position="331"/>
    </location>
</feature>
<dbReference type="PhylomeDB" id="B4MWY7"/>
<dbReference type="STRING" id="7260.B4MWY7"/>
<dbReference type="OrthoDB" id="6334212at2759"/>
<dbReference type="OMA" id="EFHRFCN"/>
<sequence length="431" mass="50414">MGDNNEYNPVLTRPNRLELFTYVECEKILNNLLADTQQTGKLVEFKIVPATEHVGFLGEYFHLYLTYQVENETEEKSTRLFVKSVIFKNADMSYYMEKMGILQKEVHLYEQLINKLKSFSKHIWCGKCYFTRDDLFVMQNVEDLGYAPLSLATRFLDEEHLKPLLKALAILHASSVAYERKNKVSIGVELREWLKEKSIDPDVEWCTTGLDAVLAVTATHPKIRNDAQAQEYVVNELPRVLDNVYYMVNSSPLHRNVFLHRDAWSANVFYHKTRPFEESCVLVDFQLCRYGPPALDFLMATYLNAEPSNRKKMMGRMITQYYNSLSDELKDLGINAEKEQLSRQEFEQSLKDFALFGATYNCIAATILHLPDNYLKKLKEERPADFHRFCNVDRRKDVLNLMNDHEAYSNYMYECIDDLLELTYYKSSKIL</sequence>
<dbReference type="SUPFAM" id="SSF56112">
    <property type="entry name" value="Protein kinase-like (PK-like)"/>
    <property type="match status" value="1"/>
</dbReference>
<dbReference type="InterPro" id="IPR015897">
    <property type="entry name" value="CHK_kinase-like"/>
</dbReference>